<proteinExistence type="predicted"/>
<dbReference type="AlphaFoldDB" id="A0A951QTG2"/>
<evidence type="ECO:0000259" key="1">
    <source>
        <dbReference type="Pfam" id="PF13439"/>
    </source>
</evidence>
<evidence type="ECO:0000313" key="3">
    <source>
        <dbReference type="Proteomes" id="UP000729701"/>
    </source>
</evidence>
<dbReference type="Gene3D" id="3.40.50.2000">
    <property type="entry name" value="Glycogen Phosphorylase B"/>
    <property type="match status" value="2"/>
</dbReference>
<dbReference type="InterPro" id="IPR050194">
    <property type="entry name" value="Glycosyltransferase_grp1"/>
</dbReference>
<dbReference type="PANTHER" id="PTHR45947">
    <property type="entry name" value="SULFOQUINOVOSYL TRANSFERASE SQD2"/>
    <property type="match status" value="1"/>
</dbReference>
<dbReference type="SUPFAM" id="SSF53756">
    <property type="entry name" value="UDP-Glycosyltransferase/glycogen phosphorylase"/>
    <property type="match status" value="1"/>
</dbReference>
<dbReference type="PANTHER" id="PTHR45947:SF3">
    <property type="entry name" value="SULFOQUINOVOSYL TRANSFERASE SQD2"/>
    <property type="match status" value="1"/>
</dbReference>
<protein>
    <submittedName>
        <fullName evidence="2">Glycosyltransferase family 4 protein</fullName>
    </submittedName>
</protein>
<reference evidence="2" key="2">
    <citation type="journal article" date="2022" name="Microbiol. Resour. Announc.">
        <title>Metagenome Sequencing to Explore Phylogenomics of Terrestrial Cyanobacteria.</title>
        <authorList>
            <person name="Ward R.D."/>
            <person name="Stajich J.E."/>
            <person name="Johansen J.R."/>
            <person name="Huntemann M."/>
            <person name="Clum A."/>
            <person name="Foster B."/>
            <person name="Foster B."/>
            <person name="Roux S."/>
            <person name="Palaniappan K."/>
            <person name="Varghese N."/>
            <person name="Mukherjee S."/>
            <person name="Reddy T.B.K."/>
            <person name="Daum C."/>
            <person name="Copeland A."/>
            <person name="Chen I.A."/>
            <person name="Ivanova N.N."/>
            <person name="Kyrpides N.C."/>
            <person name="Shapiro N."/>
            <person name="Eloe-Fadrosh E.A."/>
            <person name="Pietrasiak N."/>
        </authorList>
    </citation>
    <scope>NUCLEOTIDE SEQUENCE</scope>
    <source>
        <strain evidence="2">GSE-NOS-MK-12-04C</strain>
    </source>
</reference>
<dbReference type="EMBL" id="JAHHGZ010000054">
    <property type="protein sequence ID" value="MBW4671810.1"/>
    <property type="molecule type" value="Genomic_DNA"/>
</dbReference>
<organism evidence="2 3">
    <name type="scientific">Cyanomargarita calcarea GSE-NOS-MK-12-04C</name>
    <dbReference type="NCBI Taxonomy" id="2839659"/>
    <lineage>
        <taxon>Bacteria</taxon>
        <taxon>Bacillati</taxon>
        <taxon>Cyanobacteriota</taxon>
        <taxon>Cyanophyceae</taxon>
        <taxon>Nostocales</taxon>
        <taxon>Cyanomargaritaceae</taxon>
        <taxon>Cyanomargarita</taxon>
    </lineage>
</organism>
<name>A0A951QTG2_9CYAN</name>
<dbReference type="Proteomes" id="UP000729701">
    <property type="component" value="Unassembled WGS sequence"/>
</dbReference>
<dbReference type="Pfam" id="PF13692">
    <property type="entry name" value="Glyco_trans_1_4"/>
    <property type="match status" value="1"/>
</dbReference>
<dbReference type="GO" id="GO:0016757">
    <property type="term" value="F:glycosyltransferase activity"/>
    <property type="evidence" value="ECO:0007669"/>
    <property type="project" value="TreeGrafter"/>
</dbReference>
<accession>A0A951QTG2</accession>
<sequence>MKTLLINTSDTNGGAARACYRLHNGLQNIGANSKMLVQEKLSHNQTVQQTENIKLFQAIEIAKQTFDALPLKYYQHQKKTFSIQWVPDRLINKINKIAPDIINLHWINSAFMQLETIKKLKRPVVWTLHDMWAFTGGCHYSGECTSYTKTCGSCPQLLSNKNSDLSHWVWQRKASSWKDINLTIVSPSSWLAKCASSSSLFQKLRVEVIPNGIDTQIYKPIPRHTARELLKLPQDKQLILFGSLYATSDNRKGFHYLQPALQELSQAGWQDKLEVVVFGSSQPDNPPEFGFKSHYLGTFNDDLSLALIYSAADVFVLPSTQENLANTVMEAISCGTPCVAFNIGGMPDMIEHQKNGYLAEAFQVEDLARGIAWVLERNDKLSFYARQKAEQEFALEVQARRYFSLFKEVV</sequence>
<dbReference type="InterPro" id="IPR028098">
    <property type="entry name" value="Glyco_trans_4-like_N"/>
</dbReference>
<evidence type="ECO:0000313" key="2">
    <source>
        <dbReference type="EMBL" id="MBW4671810.1"/>
    </source>
</evidence>
<reference evidence="2" key="1">
    <citation type="submission" date="2021-05" db="EMBL/GenBank/DDBJ databases">
        <authorList>
            <person name="Pietrasiak N."/>
            <person name="Ward R."/>
            <person name="Stajich J.E."/>
            <person name="Kurbessoian T."/>
        </authorList>
    </citation>
    <scope>NUCLEOTIDE SEQUENCE</scope>
    <source>
        <strain evidence="2">GSE-NOS-MK-12-04C</strain>
    </source>
</reference>
<gene>
    <name evidence="2" type="ORF">KME60_31400</name>
</gene>
<feature type="domain" description="Glycosyltransferase subfamily 4-like N-terminal" evidence="1">
    <location>
        <begin position="13"/>
        <end position="216"/>
    </location>
</feature>
<comment type="caution">
    <text evidence="2">The sequence shown here is derived from an EMBL/GenBank/DDBJ whole genome shotgun (WGS) entry which is preliminary data.</text>
</comment>
<dbReference type="CDD" id="cd03825">
    <property type="entry name" value="GT4_WcaC-like"/>
    <property type="match status" value="1"/>
</dbReference>
<dbReference type="Pfam" id="PF13439">
    <property type="entry name" value="Glyco_transf_4"/>
    <property type="match status" value="1"/>
</dbReference>